<dbReference type="GO" id="GO:0061710">
    <property type="term" value="F:L-threonylcarbamoyladenylate synthase"/>
    <property type="evidence" value="ECO:0007669"/>
    <property type="project" value="UniProtKB-EC"/>
</dbReference>
<dbReference type="InterPro" id="IPR050156">
    <property type="entry name" value="TC-AMP_synthase_SUA5"/>
</dbReference>
<protein>
    <recommendedName>
        <fullName evidence="10">L-threonylcarbamoyladenylate synthase</fullName>
        <ecNumber evidence="3">2.7.7.87</ecNumber>
    </recommendedName>
    <alternativeName>
        <fullName evidence="10">L-threonylcarbamoyladenylate synthase</fullName>
    </alternativeName>
</protein>
<dbReference type="AlphaFoldDB" id="A0A1G2MUX1"/>
<accession>A0A1G2MUX1</accession>
<organism evidence="13 14">
    <name type="scientific">Candidatus Taylorbacteria bacterium RIFCSPHIGHO2_02_FULL_46_13</name>
    <dbReference type="NCBI Taxonomy" id="1802312"/>
    <lineage>
        <taxon>Bacteria</taxon>
        <taxon>Candidatus Tayloriibacteriota</taxon>
    </lineage>
</organism>
<proteinExistence type="inferred from homology"/>
<dbReference type="EMBL" id="MHRQ01000016">
    <property type="protein sequence ID" value="OHA26751.1"/>
    <property type="molecule type" value="Genomic_DNA"/>
</dbReference>
<evidence type="ECO:0000256" key="8">
    <source>
        <dbReference type="ARBA" id="ARBA00022741"/>
    </source>
</evidence>
<dbReference type="PANTHER" id="PTHR17490:SF16">
    <property type="entry name" value="THREONYLCARBAMOYL-AMP SYNTHASE"/>
    <property type="match status" value="1"/>
</dbReference>
<comment type="catalytic activity">
    <reaction evidence="11">
        <text>L-threonine + hydrogencarbonate + ATP = L-threonylcarbamoyladenylate + diphosphate + H2O</text>
        <dbReference type="Rhea" id="RHEA:36407"/>
        <dbReference type="ChEBI" id="CHEBI:15377"/>
        <dbReference type="ChEBI" id="CHEBI:17544"/>
        <dbReference type="ChEBI" id="CHEBI:30616"/>
        <dbReference type="ChEBI" id="CHEBI:33019"/>
        <dbReference type="ChEBI" id="CHEBI:57926"/>
        <dbReference type="ChEBI" id="CHEBI:73682"/>
        <dbReference type="EC" id="2.7.7.87"/>
    </reaction>
</comment>
<dbReference type="Proteomes" id="UP000177565">
    <property type="component" value="Unassembled WGS sequence"/>
</dbReference>
<keyword evidence="6" id="KW-0819">tRNA processing</keyword>
<evidence type="ECO:0000256" key="2">
    <source>
        <dbReference type="ARBA" id="ARBA00007663"/>
    </source>
</evidence>
<evidence type="ECO:0000256" key="7">
    <source>
        <dbReference type="ARBA" id="ARBA00022695"/>
    </source>
</evidence>
<dbReference type="GO" id="GO:0008033">
    <property type="term" value="P:tRNA processing"/>
    <property type="evidence" value="ECO:0007669"/>
    <property type="project" value="UniProtKB-KW"/>
</dbReference>
<evidence type="ECO:0000313" key="13">
    <source>
        <dbReference type="EMBL" id="OHA26751.1"/>
    </source>
</evidence>
<keyword evidence="8" id="KW-0547">Nucleotide-binding</keyword>
<evidence type="ECO:0000256" key="10">
    <source>
        <dbReference type="ARBA" id="ARBA00029774"/>
    </source>
</evidence>
<dbReference type="NCBIfam" id="TIGR00057">
    <property type="entry name" value="L-threonylcarbamoyladenylate synthase"/>
    <property type="match status" value="1"/>
</dbReference>
<reference evidence="13 14" key="1">
    <citation type="journal article" date="2016" name="Nat. Commun.">
        <title>Thousands of microbial genomes shed light on interconnected biogeochemical processes in an aquifer system.</title>
        <authorList>
            <person name="Anantharaman K."/>
            <person name="Brown C.T."/>
            <person name="Hug L.A."/>
            <person name="Sharon I."/>
            <person name="Castelle C.J."/>
            <person name="Probst A.J."/>
            <person name="Thomas B.C."/>
            <person name="Singh A."/>
            <person name="Wilkins M.J."/>
            <person name="Karaoz U."/>
            <person name="Brodie E.L."/>
            <person name="Williams K.H."/>
            <person name="Hubbard S.S."/>
            <person name="Banfield J.F."/>
        </authorList>
    </citation>
    <scope>NUCLEOTIDE SEQUENCE [LARGE SCALE GENOMIC DNA]</scope>
</reference>
<evidence type="ECO:0000256" key="11">
    <source>
        <dbReference type="ARBA" id="ARBA00048366"/>
    </source>
</evidence>
<dbReference type="InterPro" id="IPR006070">
    <property type="entry name" value="Sua5-like_dom"/>
</dbReference>
<keyword evidence="7" id="KW-0548">Nucleotidyltransferase</keyword>
<dbReference type="GO" id="GO:0003725">
    <property type="term" value="F:double-stranded RNA binding"/>
    <property type="evidence" value="ECO:0007669"/>
    <property type="project" value="InterPro"/>
</dbReference>
<dbReference type="Pfam" id="PF01300">
    <property type="entry name" value="Sua5_yciO_yrdC"/>
    <property type="match status" value="1"/>
</dbReference>
<dbReference type="SUPFAM" id="SSF55821">
    <property type="entry name" value="YrdC/RibB"/>
    <property type="match status" value="1"/>
</dbReference>
<gene>
    <name evidence="13" type="ORF">A3C06_01230</name>
</gene>
<comment type="subcellular location">
    <subcellularLocation>
        <location evidence="1">Cytoplasm</location>
    </subcellularLocation>
</comment>
<evidence type="ECO:0000256" key="6">
    <source>
        <dbReference type="ARBA" id="ARBA00022694"/>
    </source>
</evidence>
<evidence type="ECO:0000256" key="1">
    <source>
        <dbReference type="ARBA" id="ARBA00004496"/>
    </source>
</evidence>
<dbReference type="InterPro" id="IPR017945">
    <property type="entry name" value="DHBP_synth_RibB-like_a/b_dom"/>
</dbReference>
<evidence type="ECO:0000256" key="4">
    <source>
        <dbReference type="ARBA" id="ARBA00022490"/>
    </source>
</evidence>
<comment type="caution">
    <text evidence="13">The sequence shown here is derived from an EMBL/GenBank/DDBJ whole genome shotgun (WGS) entry which is preliminary data.</text>
</comment>
<keyword evidence="5" id="KW-0808">Transferase</keyword>
<sequence length="213" mass="23504">MWLDPLCSTDAVFSESSRRRIMLSASFLEAIELIKNGKIGVLPTDTIYGLVGSALSPRVVERIYAVRKRSGNKPFIVLISSINDLHLFGIVPDEKLRIFLEKNWPGKVSIIIGGVDEKYKYLHRGEGSIAFRLPDKKELLDLISQTGPLVAPSANHEGETPAKTIAEAKNYFGGAVDFYIDGGTLEDEPSTLVKYDHGEFVILRKGAVKLSDI</sequence>
<feature type="domain" description="YrdC-like" evidence="12">
    <location>
        <begin position="24"/>
        <end position="208"/>
    </location>
</feature>
<keyword evidence="4" id="KW-0963">Cytoplasm</keyword>
<evidence type="ECO:0000259" key="12">
    <source>
        <dbReference type="PROSITE" id="PS51163"/>
    </source>
</evidence>
<dbReference type="STRING" id="1802312.A3C06_01230"/>
<dbReference type="EC" id="2.7.7.87" evidence="3"/>
<dbReference type="GO" id="GO:0005737">
    <property type="term" value="C:cytoplasm"/>
    <property type="evidence" value="ECO:0007669"/>
    <property type="project" value="UniProtKB-SubCell"/>
</dbReference>
<dbReference type="PANTHER" id="PTHR17490">
    <property type="entry name" value="SUA5"/>
    <property type="match status" value="1"/>
</dbReference>
<dbReference type="GO" id="GO:0005524">
    <property type="term" value="F:ATP binding"/>
    <property type="evidence" value="ECO:0007669"/>
    <property type="project" value="UniProtKB-KW"/>
</dbReference>
<dbReference type="GO" id="GO:0000049">
    <property type="term" value="F:tRNA binding"/>
    <property type="evidence" value="ECO:0007669"/>
    <property type="project" value="TreeGrafter"/>
</dbReference>
<evidence type="ECO:0000256" key="3">
    <source>
        <dbReference type="ARBA" id="ARBA00012584"/>
    </source>
</evidence>
<evidence type="ECO:0000256" key="9">
    <source>
        <dbReference type="ARBA" id="ARBA00022840"/>
    </source>
</evidence>
<evidence type="ECO:0000313" key="14">
    <source>
        <dbReference type="Proteomes" id="UP000177565"/>
    </source>
</evidence>
<name>A0A1G2MUX1_9BACT</name>
<dbReference type="PROSITE" id="PS51163">
    <property type="entry name" value="YRDC"/>
    <property type="match status" value="1"/>
</dbReference>
<comment type="similarity">
    <text evidence="2">Belongs to the SUA5 family.</text>
</comment>
<dbReference type="GO" id="GO:0006450">
    <property type="term" value="P:regulation of translational fidelity"/>
    <property type="evidence" value="ECO:0007669"/>
    <property type="project" value="TreeGrafter"/>
</dbReference>
<dbReference type="Gene3D" id="3.90.870.10">
    <property type="entry name" value="DHBP synthase"/>
    <property type="match status" value="1"/>
</dbReference>
<evidence type="ECO:0000256" key="5">
    <source>
        <dbReference type="ARBA" id="ARBA00022679"/>
    </source>
</evidence>
<keyword evidence="9" id="KW-0067">ATP-binding</keyword>